<reference evidence="15 17" key="1">
    <citation type="journal article" date="2010" name="BMC Genomics">
        <title>Combination of measures distinguishes pre-miRNAs from other stem-loops in the genome of the newly sequenced Anopheles darlingi.</title>
        <authorList>
            <person name="Mendes N.D."/>
            <person name="Freitas A.T."/>
            <person name="Vasconcelos A.T."/>
            <person name="Sagot M.F."/>
        </authorList>
    </citation>
    <scope>NUCLEOTIDE SEQUENCE</scope>
</reference>
<evidence type="ECO:0000256" key="6">
    <source>
        <dbReference type="ARBA" id="ARBA00022763"/>
    </source>
</evidence>
<dbReference type="GO" id="GO:0061630">
    <property type="term" value="F:ubiquitin protein ligase activity"/>
    <property type="evidence" value="ECO:0007669"/>
    <property type="project" value="UniProtKB-EC"/>
</dbReference>
<dbReference type="VEuPathDB" id="VectorBase:ADAC009395"/>
<dbReference type="Proteomes" id="UP000000673">
    <property type="component" value="Unassembled WGS sequence"/>
</dbReference>
<dbReference type="GO" id="GO:0035861">
    <property type="term" value="C:site of double-strand break"/>
    <property type="evidence" value="ECO:0007669"/>
    <property type="project" value="TreeGrafter"/>
</dbReference>
<accession>W5J4Y3</accession>
<feature type="compositionally biased region" description="Basic and acidic residues" evidence="13">
    <location>
        <begin position="357"/>
        <end position="366"/>
    </location>
</feature>
<dbReference type="OMA" id="CNTFRRV"/>
<dbReference type="InterPro" id="IPR001841">
    <property type="entry name" value="Znf_RING"/>
</dbReference>
<feature type="compositionally biased region" description="Low complexity" evidence="13">
    <location>
        <begin position="220"/>
        <end position="234"/>
    </location>
</feature>
<evidence type="ECO:0000256" key="4">
    <source>
        <dbReference type="ARBA" id="ARBA00022679"/>
    </source>
</evidence>
<feature type="region of interest" description="Disordered" evidence="13">
    <location>
        <begin position="599"/>
        <end position="707"/>
    </location>
</feature>
<evidence type="ECO:0000256" key="1">
    <source>
        <dbReference type="ARBA" id="ARBA00000900"/>
    </source>
</evidence>
<keyword evidence="9" id="KW-0862">Zinc</keyword>
<dbReference type="EMBL" id="ADMH02002105">
    <property type="protein sequence ID" value="ETN59021.1"/>
    <property type="molecule type" value="Genomic_DNA"/>
</dbReference>
<feature type="region of interest" description="Disordered" evidence="13">
    <location>
        <begin position="252"/>
        <end position="276"/>
    </location>
</feature>
<feature type="compositionally biased region" description="Low complexity" evidence="13">
    <location>
        <begin position="267"/>
        <end position="276"/>
    </location>
</feature>
<name>W5J4Y3_ANODA</name>
<feature type="region of interest" description="Disordered" evidence="13">
    <location>
        <begin position="199"/>
        <end position="238"/>
    </location>
</feature>
<dbReference type="InterPro" id="IPR051657">
    <property type="entry name" value="RNF168/RNF169_E3_ubiq-ligase"/>
</dbReference>
<dbReference type="AlphaFoldDB" id="W5J4Y3"/>
<dbReference type="eggNOG" id="KOG4159">
    <property type="taxonomic scope" value="Eukaryota"/>
</dbReference>
<dbReference type="InterPro" id="IPR013083">
    <property type="entry name" value="Znf_RING/FYVE/PHD"/>
</dbReference>
<evidence type="ECO:0000256" key="2">
    <source>
        <dbReference type="ARBA" id="ARBA00004123"/>
    </source>
</evidence>
<dbReference type="PANTHER" id="PTHR23328:SF0">
    <property type="entry name" value="RING-TYPE DOMAIN-CONTAINING PROTEIN"/>
    <property type="match status" value="1"/>
</dbReference>
<comment type="catalytic activity">
    <reaction evidence="1">
        <text>S-ubiquitinyl-[E2 ubiquitin-conjugating enzyme]-L-cysteine + [acceptor protein]-L-lysine = [E2 ubiquitin-conjugating enzyme]-L-cysteine + N(6)-ubiquitinyl-[acceptor protein]-L-lysine.</text>
        <dbReference type="EC" id="2.3.2.27"/>
    </reaction>
</comment>
<reference evidence="15" key="2">
    <citation type="submission" date="2010-05" db="EMBL/GenBank/DDBJ databases">
        <authorList>
            <person name="Almeida L.G."/>
            <person name="Nicolas M.F."/>
            <person name="Souza R.C."/>
            <person name="Vasconcelos A.T.R."/>
        </authorList>
    </citation>
    <scope>NUCLEOTIDE SEQUENCE</scope>
</reference>
<keyword evidence="10" id="KW-0539">Nucleus</keyword>
<dbReference type="InterPro" id="IPR018957">
    <property type="entry name" value="Znf_C3HC4_RING-type"/>
</dbReference>
<dbReference type="PROSITE" id="PS00518">
    <property type="entry name" value="ZF_RING_1"/>
    <property type="match status" value="1"/>
</dbReference>
<feature type="compositionally biased region" description="Polar residues" evidence="13">
    <location>
        <begin position="513"/>
        <end position="532"/>
    </location>
</feature>
<keyword evidence="7 11" id="KW-0863">Zinc-finger</keyword>
<keyword evidence="12" id="KW-0175">Coiled coil</keyword>
<dbReference type="EC" id="2.3.2.27" evidence="3"/>
<dbReference type="STRING" id="43151.W5J4Y3"/>
<dbReference type="GO" id="GO:0008270">
    <property type="term" value="F:zinc ion binding"/>
    <property type="evidence" value="ECO:0007669"/>
    <property type="project" value="UniProtKB-KW"/>
</dbReference>
<feature type="compositionally biased region" description="Polar residues" evidence="13">
    <location>
        <begin position="614"/>
        <end position="626"/>
    </location>
</feature>
<feature type="domain" description="RING-type" evidence="14">
    <location>
        <begin position="48"/>
        <end position="87"/>
    </location>
</feature>
<dbReference type="EnsemblMetazoa" id="ADAC009395-RA">
    <property type="protein sequence ID" value="ADAC009395-PA"/>
    <property type="gene ID" value="ADAC009395"/>
</dbReference>
<evidence type="ECO:0000313" key="17">
    <source>
        <dbReference type="Proteomes" id="UP000000673"/>
    </source>
</evidence>
<dbReference type="PROSITE" id="PS50089">
    <property type="entry name" value="ZF_RING_2"/>
    <property type="match status" value="1"/>
</dbReference>
<evidence type="ECO:0000313" key="16">
    <source>
        <dbReference type="EnsemblMetazoa" id="ADAC009395-PA"/>
    </source>
</evidence>
<dbReference type="Pfam" id="PF00097">
    <property type="entry name" value="zf-C3HC4"/>
    <property type="match status" value="1"/>
</dbReference>
<evidence type="ECO:0000256" key="5">
    <source>
        <dbReference type="ARBA" id="ARBA00022723"/>
    </source>
</evidence>
<evidence type="ECO:0000259" key="14">
    <source>
        <dbReference type="PROSITE" id="PS50089"/>
    </source>
</evidence>
<dbReference type="InterPro" id="IPR017907">
    <property type="entry name" value="Znf_RING_CS"/>
</dbReference>
<evidence type="ECO:0000256" key="12">
    <source>
        <dbReference type="SAM" id="Coils"/>
    </source>
</evidence>
<evidence type="ECO:0000256" key="10">
    <source>
        <dbReference type="ARBA" id="ARBA00023242"/>
    </source>
</evidence>
<evidence type="ECO:0000256" key="9">
    <source>
        <dbReference type="ARBA" id="ARBA00022833"/>
    </source>
</evidence>
<comment type="subcellular location">
    <subcellularLocation>
        <location evidence="2">Nucleus</location>
    </subcellularLocation>
</comment>
<dbReference type="GO" id="GO:0031491">
    <property type="term" value="F:nucleosome binding"/>
    <property type="evidence" value="ECO:0007669"/>
    <property type="project" value="TreeGrafter"/>
</dbReference>
<evidence type="ECO:0000256" key="11">
    <source>
        <dbReference type="PROSITE-ProRule" id="PRU00175"/>
    </source>
</evidence>
<feature type="region of interest" description="Disordered" evidence="13">
    <location>
        <begin position="453"/>
        <end position="542"/>
    </location>
</feature>
<reference evidence="16" key="4">
    <citation type="submission" date="2015-06" db="UniProtKB">
        <authorList>
            <consortium name="EnsemblMetazoa"/>
        </authorList>
    </citation>
    <scope>IDENTIFICATION</scope>
</reference>
<evidence type="ECO:0000256" key="8">
    <source>
        <dbReference type="ARBA" id="ARBA00022786"/>
    </source>
</evidence>
<dbReference type="HOGENOM" id="CLU_390410_0_0_1"/>
<evidence type="ECO:0000256" key="13">
    <source>
        <dbReference type="SAM" id="MobiDB-lite"/>
    </source>
</evidence>
<feature type="region of interest" description="Disordered" evidence="13">
    <location>
        <begin position="357"/>
        <end position="377"/>
    </location>
</feature>
<sequence>MSSKLLNFPAATTTRFVSNSTTSSSNSSRIPSSVVWNYDNLRLAEVLCPVCQSVLVEPVFLPCKHLFCRDCLSGTIEKNSLCCPCCRKRFGTWYRHASRGNTLVHERLWEAIQSQFRDLLEDESSPRASKAATASHTNTFPKLNSPGSLRKEYNEELKRYQQELLEEKQKEVIASEQYIINLYKQEGVIDLADSSSHVSVSSATTPDLQDNGTTGFGTKSHTTSSLAGPSSSSHQLATAKAATYGGTMAAADSRSEKIVATNRSSRASPSNGSVISISSTSSAVSAVTSTSCVSSSISERFSIIKSVTQTLGRSAELVKQKATDLTQRLSFGKQKTTTTTNAIDLNKSELCMKPTELHKTEQRGTVDEDDDGEADETDSLKAEQNHFVPIHASLPKSSFSLDTVFRVPPKRTPQACTKYTLTPRKCSIRPLLSPVAGARSAFSVVNFCLLTPPKNPFSPDDATAVESEEKSSSPSSSATASREKKANGTTVQTPRGGRRRRKLKFTPTKARKSSSTAGRSGGNVRSSEAVASTTRTTRRTSDNKVVTTTLLKDIIVSDQQRLEQQIEMERRDFEFAQKLQQKLNRPHGVMQEIHRPYPPVARNCSYSLRRKGSDNVSESSGVSTKRQSGEADESEDAKSVAQRTRKRKATSSSVENDVPTVSPPSEGTTRKRQTRRTIKAEPVESVSPAVAMAMPPVQRKSTRNKAR</sequence>
<dbReference type="PANTHER" id="PTHR23328">
    <property type="entry name" value="RING-TYPE DOMAIN-CONTAINING PROTEIN"/>
    <property type="match status" value="1"/>
</dbReference>
<evidence type="ECO:0000256" key="3">
    <source>
        <dbReference type="ARBA" id="ARBA00012483"/>
    </source>
</evidence>
<feature type="compositionally biased region" description="Polar residues" evidence="13">
    <location>
        <begin position="203"/>
        <end position="219"/>
    </location>
</feature>
<dbReference type="VEuPathDB" id="VectorBase:ADAR2_001873"/>
<dbReference type="GO" id="GO:0006302">
    <property type="term" value="P:double-strand break repair"/>
    <property type="evidence" value="ECO:0007669"/>
    <property type="project" value="TreeGrafter"/>
</dbReference>
<feature type="coiled-coil region" evidence="12">
    <location>
        <begin position="150"/>
        <end position="177"/>
    </location>
</feature>
<evidence type="ECO:0000256" key="7">
    <source>
        <dbReference type="ARBA" id="ARBA00022771"/>
    </source>
</evidence>
<keyword evidence="17" id="KW-1185">Reference proteome</keyword>
<keyword evidence="8" id="KW-0833">Ubl conjugation pathway</keyword>
<reference evidence="15" key="3">
    <citation type="journal article" date="2013" name="Nucleic Acids Res.">
        <title>The genome of Anopheles darlingi, the main neotropical malaria vector.</title>
        <authorList>
            <person name="Marinotti O."/>
            <person name="Cerqueira G.C."/>
            <person name="de Almeida L.G."/>
            <person name="Ferro M.I."/>
            <person name="Loreto E.L."/>
            <person name="Zaha A."/>
            <person name="Teixeira S.M."/>
            <person name="Wespiser A.R."/>
            <person name="Almeida E Silva A."/>
            <person name="Schlindwein A.D."/>
            <person name="Pacheco A.C."/>
            <person name="Silva A.L."/>
            <person name="Graveley B.R."/>
            <person name="Walenz B.P."/>
            <person name="Lima Bde A."/>
            <person name="Ribeiro C.A."/>
            <person name="Nunes-Silva C.G."/>
            <person name="de Carvalho C.R."/>
            <person name="Soares C.M."/>
            <person name="de Menezes C.B."/>
            <person name="Matiolli C."/>
            <person name="Caffrey D."/>
            <person name="Araujo D.A."/>
            <person name="de Oliveira D.M."/>
            <person name="Golenbock D."/>
            <person name="Grisard E.C."/>
            <person name="Fantinatti-Garboggini F."/>
            <person name="de Carvalho F.M."/>
            <person name="Barcellos F.G."/>
            <person name="Prosdocimi F."/>
            <person name="May G."/>
            <person name="Azevedo Junior G.M."/>
            <person name="Guimaraes G.M."/>
            <person name="Goldman G.H."/>
            <person name="Padilha I.Q."/>
            <person name="Batista Jda S."/>
            <person name="Ferro J.A."/>
            <person name="Ribeiro J.M."/>
            <person name="Fietto J.L."/>
            <person name="Dabbas K.M."/>
            <person name="Cerdeira L."/>
            <person name="Agnez-Lima L.F."/>
            <person name="Brocchi M."/>
            <person name="de Carvalho M.O."/>
            <person name="Teixeira Mde M."/>
            <person name="Diniz Maia Mde M."/>
            <person name="Goldman M.H."/>
            <person name="Cruz Schneider M.P."/>
            <person name="Felipe M.S."/>
            <person name="Hungria M."/>
            <person name="Nicolas M.F."/>
            <person name="Pereira M."/>
            <person name="Montes M.A."/>
            <person name="Cantao M.E."/>
            <person name="Vincentz M."/>
            <person name="Rafael M.S."/>
            <person name="Silverman N."/>
            <person name="Stoco P.H."/>
            <person name="Souza R.C."/>
            <person name="Vicentini R."/>
            <person name="Gazzinelli R.T."/>
            <person name="Neves Rde O."/>
            <person name="Silva R."/>
            <person name="Astolfi-Filho S."/>
            <person name="Maciel T.E."/>
            <person name="Urmenyi T.P."/>
            <person name="Tadei W.P."/>
            <person name="Camargo E.P."/>
            <person name="de Vasconcelos A.T."/>
        </authorList>
    </citation>
    <scope>NUCLEOTIDE SEQUENCE</scope>
</reference>
<gene>
    <name evidence="15" type="ORF">AND_009395</name>
</gene>
<dbReference type="SMART" id="SM00184">
    <property type="entry name" value="RING"/>
    <property type="match status" value="1"/>
</dbReference>
<keyword evidence="6" id="KW-0227">DNA damage</keyword>
<feature type="compositionally biased region" description="Acidic residues" evidence="13">
    <location>
        <begin position="367"/>
        <end position="377"/>
    </location>
</feature>
<keyword evidence="5" id="KW-0479">Metal-binding</keyword>
<dbReference type="CDD" id="cd22249">
    <property type="entry name" value="UDM1_RNF168_RNF169-like"/>
    <property type="match status" value="1"/>
</dbReference>
<evidence type="ECO:0000313" key="15">
    <source>
        <dbReference type="EMBL" id="ETN59021.1"/>
    </source>
</evidence>
<dbReference type="Gene3D" id="3.30.40.10">
    <property type="entry name" value="Zinc/RING finger domain, C3HC4 (zinc finger)"/>
    <property type="match status" value="1"/>
</dbReference>
<keyword evidence="4" id="KW-0808">Transferase</keyword>
<proteinExistence type="predicted"/>
<protein>
    <recommendedName>
        <fullName evidence="3">RING-type E3 ubiquitin transferase</fullName>
        <ecNumber evidence="3">2.3.2.27</ecNumber>
    </recommendedName>
</protein>
<dbReference type="SUPFAM" id="SSF57850">
    <property type="entry name" value="RING/U-box"/>
    <property type="match status" value="1"/>
</dbReference>
<feature type="compositionally biased region" description="Basic residues" evidence="13">
    <location>
        <begin position="496"/>
        <end position="512"/>
    </location>
</feature>
<feature type="compositionally biased region" description="Polar residues" evidence="13">
    <location>
        <begin position="132"/>
        <end position="147"/>
    </location>
</feature>
<dbReference type="GO" id="GO:0005634">
    <property type="term" value="C:nucleus"/>
    <property type="evidence" value="ECO:0007669"/>
    <property type="project" value="UniProtKB-SubCell"/>
</dbReference>
<feature type="region of interest" description="Disordered" evidence="13">
    <location>
        <begin position="127"/>
        <end position="148"/>
    </location>
</feature>
<organism evidence="15">
    <name type="scientific">Anopheles darlingi</name>
    <name type="common">Mosquito</name>
    <dbReference type="NCBI Taxonomy" id="43151"/>
    <lineage>
        <taxon>Eukaryota</taxon>
        <taxon>Metazoa</taxon>
        <taxon>Ecdysozoa</taxon>
        <taxon>Arthropoda</taxon>
        <taxon>Hexapoda</taxon>
        <taxon>Insecta</taxon>
        <taxon>Pterygota</taxon>
        <taxon>Neoptera</taxon>
        <taxon>Endopterygota</taxon>
        <taxon>Diptera</taxon>
        <taxon>Nematocera</taxon>
        <taxon>Culicoidea</taxon>
        <taxon>Culicidae</taxon>
        <taxon>Anophelinae</taxon>
        <taxon>Anopheles</taxon>
    </lineage>
</organism>